<organism evidence="1 2">
    <name type="scientific">Virgibacillus necropolis</name>
    <dbReference type="NCBI Taxonomy" id="163877"/>
    <lineage>
        <taxon>Bacteria</taxon>
        <taxon>Bacillati</taxon>
        <taxon>Bacillota</taxon>
        <taxon>Bacilli</taxon>
        <taxon>Bacillales</taxon>
        <taxon>Bacillaceae</taxon>
        <taxon>Virgibacillus</taxon>
    </lineage>
</organism>
<evidence type="ECO:0000313" key="2">
    <source>
        <dbReference type="Proteomes" id="UP000204391"/>
    </source>
</evidence>
<dbReference type="KEGG" id="vne:CFK40_01975"/>
<gene>
    <name evidence="1" type="ORF">CFK40_01975</name>
</gene>
<evidence type="ECO:0008006" key="3">
    <source>
        <dbReference type="Google" id="ProtNLM"/>
    </source>
</evidence>
<dbReference type="RefSeq" id="WP_089530424.1">
    <property type="nucleotide sequence ID" value="NZ_CP022437.1"/>
</dbReference>
<name>A0A221M886_9BACI</name>
<proteinExistence type="predicted"/>
<protein>
    <recommendedName>
        <fullName evidence="3">Helix-turn-helix domain-containing protein</fullName>
    </recommendedName>
</protein>
<evidence type="ECO:0000313" key="1">
    <source>
        <dbReference type="EMBL" id="ASN03854.1"/>
    </source>
</evidence>
<sequence length="165" mass="18936">MNYIKQLNGFHIRIDLEPISVHARSLWNTLMDINNRLGWCAEFSVAELKLSSKAGLSDSNFKSACKELEENGYIQVTSGTDNRTSVYKIICLYENVGNESHHLDQEMERNVNHKLTHKMDDKVDPLIKKKLKKKLKKKQNNKTTTTDAYGFLTGSFFCNDAMLCE</sequence>
<dbReference type="OrthoDB" id="1047417at2"/>
<reference evidence="1 2" key="1">
    <citation type="journal article" date="2003" name="Int. J. Syst. Evol. Microbiol.">
        <title>Virgibacillus carmonensis sp. nov., Virgibacillus necropolis sp. nov. and Virgibacillus picturae sp. nov., three novel species isolated from deteriorated mural paintings, transfer of the species of the genus salibacillus to Virgibacillus, as Virgibacillus marismortui comb. nov. and Virgibacillus salexigens comb. nov., and emended description of the genus Virgibacillus.</title>
        <authorList>
            <person name="Heyrman J."/>
            <person name="Logan N.A."/>
            <person name="Busse H.J."/>
            <person name="Balcaen A."/>
            <person name="Lebbe L."/>
            <person name="Rodriguez-Diaz M."/>
            <person name="Swings J."/>
            <person name="De Vos P."/>
        </authorList>
    </citation>
    <scope>NUCLEOTIDE SEQUENCE [LARGE SCALE GENOMIC DNA]</scope>
    <source>
        <strain evidence="1 2">LMG 19488</strain>
    </source>
</reference>
<keyword evidence="2" id="KW-1185">Reference proteome</keyword>
<dbReference type="EMBL" id="CP022437">
    <property type="protein sequence ID" value="ASN03854.1"/>
    <property type="molecule type" value="Genomic_DNA"/>
</dbReference>
<dbReference type="Proteomes" id="UP000204391">
    <property type="component" value="Chromosome"/>
</dbReference>
<accession>A0A221M886</accession>
<dbReference type="AlphaFoldDB" id="A0A221M886"/>